<proteinExistence type="predicted"/>
<sequence>MYGLDIGAMTRFCVPPVVIALPSMYSRPPTFIRLGSSIQAELSCPL</sequence>
<reference evidence="1 2" key="1">
    <citation type="submission" date="2023-07" db="EMBL/GenBank/DDBJ databases">
        <title>Comparative genomics of wheat-associated soil bacteria to identify genetic determinants of phenazine resistance.</title>
        <authorList>
            <person name="Mouncey N."/>
        </authorList>
    </citation>
    <scope>NUCLEOTIDE SEQUENCE [LARGE SCALE GENOMIC DNA]</scope>
    <source>
        <strain evidence="1 2">B3I12</strain>
    </source>
</reference>
<accession>A0ABU0QLC6</accession>
<keyword evidence="2" id="KW-1185">Reference proteome</keyword>
<protein>
    <submittedName>
        <fullName evidence="1">Uncharacterized protein</fullName>
    </submittedName>
</protein>
<name>A0ABU0QLC6_9ACTN</name>
<organism evidence="1 2">
    <name type="scientific">Streptomyces africanus</name>
    <dbReference type="NCBI Taxonomy" id="231024"/>
    <lineage>
        <taxon>Bacteria</taxon>
        <taxon>Bacillati</taxon>
        <taxon>Actinomycetota</taxon>
        <taxon>Actinomycetes</taxon>
        <taxon>Kitasatosporales</taxon>
        <taxon>Streptomycetaceae</taxon>
        <taxon>Streptomyces</taxon>
    </lineage>
</organism>
<evidence type="ECO:0000313" key="2">
    <source>
        <dbReference type="Proteomes" id="UP001232755"/>
    </source>
</evidence>
<dbReference type="Proteomes" id="UP001232755">
    <property type="component" value="Unassembled WGS sequence"/>
</dbReference>
<comment type="caution">
    <text evidence="1">The sequence shown here is derived from an EMBL/GenBank/DDBJ whole genome shotgun (WGS) entry which is preliminary data.</text>
</comment>
<evidence type="ECO:0000313" key="1">
    <source>
        <dbReference type="EMBL" id="MDQ0748192.1"/>
    </source>
</evidence>
<dbReference type="EMBL" id="JAUSYP010000001">
    <property type="protein sequence ID" value="MDQ0748192.1"/>
    <property type="molecule type" value="Genomic_DNA"/>
</dbReference>
<gene>
    <name evidence="1" type="ORF">QF034_002423</name>
</gene>